<comment type="function">
    <text evidence="10">DEAD-box RNA helicase involved in various cellular processes at low temperature, including ribosome biogenesis, mRNA degradation and translation initiation.</text>
</comment>
<evidence type="ECO:0000313" key="16">
    <source>
        <dbReference type="EMBL" id="TCS36453.1"/>
    </source>
</evidence>
<dbReference type="HAMAP" id="MF_00964">
    <property type="entry name" value="DEAD_helicase_DeaD"/>
    <property type="match status" value="1"/>
</dbReference>
<sequence>MSENITFADLGLTPAIQETLDSLGYETPTPIQSQAIGCLLEGKDVLGLAQTGTGKTAAFSLPLLCKIDVNKNQPQALVLCPTRELAIQVAEAFQTYARGVKNFHVLPIYGGADMRNQLRALKQNPQVIVGTPGRVMDHLRRGTLDLSDLKHMVLDEADEMLRMGFIEDIDWILEHTPKDKQTALFSATMPHQIKRITDQYQKDPVKIEIKASTQELSRIEQFHWRVQGIDKLEALTRVLEVEEWNAIIIFVRTRIECTYLSEKLAARGYAATALSGEVAQKQREDILNAMRSGKLDIVIATDVAARGIDIDRISHVINWDIPGDVQTYTHRIGRTGRAGRHGKALVFVKPREQRFIRDAERATKSELKEYPMPTAETLGEYRTEQFKNTVFEHVEQDKLDYFKAMLTSWVEDTDTDADLVDIAAALALMAQEDKPLQLPKDPEFKPRKRDRERSRDEGRGRPDRDRGERGDRGDRGERGGRRRELNYDAQTYRLDVGRRDNVDPGSIVGAIANEGGIEGRFINNIAIRDNYTLVDLPAGMPKDIFNHLQKTRVKGRPINLREWQDEAPKGGSKGKVERKPRKARDGEERKPRRRAE</sequence>
<evidence type="ECO:0000256" key="12">
    <source>
        <dbReference type="SAM" id="MobiDB-lite"/>
    </source>
</evidence>
<dbReference type="PANTHER" id="PTHR47963:SF8">
    <property type="entry name" value="ATP-DEPENDENT RNA HELICASE DEAD"/>
    <property type="match status" value="1"/>
</dbReference>
<dbReference type="PROSITE" id="PS51192">
    <property type="entry name" value="HELICASE_ATP_BIND_1"/>
    <property type="match status" value="1"/>
</dbReference>
<keyword evidence="2 10" id="KW-0963">Cytoplasm</keyword>
<dbReference type="GO" id="GO:0033592">
    <property type="term" value="F:RNA strand annealing activity"/>
    <property type="evidence" value="ECO:0007669"/>
    <property type="project" value="TreeGrafter"/>
</dbReference>
<proteinExistence type="inferred from homology"/>
<evidence type="ECO:0000256" key="1">
    <source>
        <dbReference type="ARBA" id="ARBA00004496"/>
    </source>
</evidence>
<protein>
    <recommendedName>
        <fullName evidence="10">ATP-dependent RNA helicase DeaD</fullName>
        <ecNumber evidence="10">3.6.4.13</ecNumber>
    </recommendedName>
    <alternativeName>
        <fullName evidence="10">Cold-shock DEAD box protein A</fullName>
    </alternativeName>
</protein>
<evidence type="ECO:0000256" key="8">
    <source>
        <dbReference type="ARBA" id="ARBA00023016"/>
    </source>
</evidence>
<dbReference type="GO" id="GO:0016887">
    <property type="term" value="F:ATP hydrolysis activity"/>
    <property type="evidence" value="ECO:0007669"/>
    <property type="project" value="RHEA"/>
</dbReference>
<dbReference type="CDD" id="cd00268">
    <property type="entry name" value="DEADc"/>
    <property type="match status" value="1"/>
</dbReference>
<dbReference type="InterPro" id="IPR014001">
    <property type="entry name" value="Helicase_ATP-bd"/>
</dbReference>
<dbReference type="Pfam" id="PF25399">
    <property type="entry name" value="DeaD_dimer"/>
    <property type="match status" value="1"/>
</dbReference>
<dbReference type="EMBL" id="SLZR01000024">
    <property type="protein sequence ID" value="TCS36453.1"/>
    <property type="molecule type" value="Genomic_DNA"/>
</dbReference>
<evidence type="ECO:0000256" key="10">
    <source>
        <dbReference type="HAMAP-Rule" id="MF_00964"/>
    </source>
</evidence>
<dbReference type="PROSITE" id="PS51194">
    <property type="entry name" value="HELICASE_CTER"/>
    <property type="match status" value="1"/>
</dbReference>
<dbReference type="RefSeq" id="WP_132703837.1">
    <property type="nucleotide sequence ID" value="NZ_SLZR01000024.1"/>
</dbReference>
<dbReference type="PROSITE" id="PS00039">
    <property type="entry name" value="DEAD_ATP_HELICASE"/>
    <property type="match status" value="1"/>
</dbReference>
<dbReference type="GO" id="GO:0003724">
    <property type="term" value="F:RNA helicase activity"/>
    <property type="evidence" value="ECO:0007669"/>
    <property type="project" value="UniProtKB-UniRule"/>
</dbReference>
<dbReference type="Pfam" id="PF03880">
    <property type="entry name" value="DbpA"/>
    <property type="match status" value="1"/>
</dbReference>
<dbReference type="EC" id="3.6.4.13" evidence="10"/>
<dbReference type="InterPro" id="IPR027417">
    <property type="entry name" value="P-loop_NTPase"/>
</dbReference>
<dbReference type="Gene3D" id="3.30.70.330">
    <property type="match status" value="1"/>
</dbReference>
<evidence type="ECO:0000256" key="6">
    <source>
        <dbReference type="ARBA" id="ARBA00022840"/>
    </source>
</evidence>
<dbReference type="InterPro" id="IPR034415">
    <property type="entry name" value="CsdA_RRM"/>
</dbReference>
<evidence type="ECO:0000313" key="17">
    <source>
        <dbReference type="Proteomes" id="UP000295793"/>
    </source>
</evidence>
<comment type="catalytic activity">
    <reaction evidence="9 10">
        <text>ATP + H2O = ADP + phosphate + H(+)</text>
        <dbReference type="Rhea" id="RHEA:13065"/>
        <dbReference type="ChEBI" id="CHEBI:15377"/>
        <dbReference type="ChEBI" id="CHEBI:15378"/>
        <dbReference type="ChEBI" id="CHEBI:30616"/>
        <dbReference type="ChEBI" id="CHEBI:43474"/>
        <dbReference type="ChEBI" id="CHEBI:456216"/>
        <dbReference type="EC" id="3.6.4.13"/>
    </reaction>
</comment>
<dbReference type="SUPFAM" id="SSF52540">
    <property type="entry name" value="P-loop containing nucleoside triphosphate hydrolases"/>
    <property type="match status" value="1"/>
</dbReference>
<dbReference type="GO" id="GO:0000027">
    <property type="term" value="P:ribosomal large subunit assembly"/>
    <property type="evidence" value="ECO:0007669"/>
    <property type="project" value="UniProtKB-UniRule"/>
</dbReference>
<evidence type="ECO:0000259" key="15">
    <source>
        <dbReference type="PROSITE" id="PS51195"/>
    </source>
</evidence>
<dbReference type="GO" id="GO:0006401">
    <property type="term" value="P:RNA catabolic process"/>
    <property type="evidence" value="ECO:0007669"/>
    <property type="project" value="UniProtKB-UniRule"/>
</dbReference>
<keyword evidence="3 10" id="KW-0547">Nucleotide-binding</keyword>
<evidence type="ECO:0000256" key="4">
    <source>
        <dbReference type="ARBA" id="ARBA00022801"/>
    </source>
</evidence>
<dbReference type="Gene3D" id="3.40.50.300">
    <property type="entry name" value="P-loop containing nucleotide triphosphate hydrolases"/>
    <property type="match status" value="2"/>
</dbReference>
<keyword evidence="4 10" id="KW-0378">Hydrolase</keyword>
<accession>A0A4R3HVA4</accession>
<dbReference type="SMART" id="SM00487">
    <property type="entry name" value="DEXDc"/>
    <property type="match status" value="1"/>
</dbReference>
<dbReference type="InterPro" id="IPR012677">
    <property type="entry name" value="Nucleotide-bd_a/b_plait_sf"/>
</dbReference>
<feature type="compositionally biased region" description="Basic and acidic residues" evidence="12">
    <location>
        <begin position="583"/>
        <end position="596"/>
    </location>
</feature>
<dbReference type="FunFam" id="3.30.70.330:FF:000068">
    <property type="entry name" value="ATP-dependent RNA helicase DeaD"/>
    <property type="match status" value="1"/>
</dbReference>
<dbReference type="InterPro" id="IPR028618">
    <property type="entry name" value="DEAD_helicase_DeaD"/>
</dbReference>
<keyword evidence="6 10" id="KW-0067">ATP-binding</keyword>
<comment type="similarity">
    <text evidence="10">Belongs to the DEAD box helicase family. DeaD/CsdA subfamily.</text>
</comment>
<evidence type="ECO:0000259" key="14">
    <source>
        <dbReference type="PROSITE" id="PS51194"/>
    </source>
</evidence>
<evidence type="ECO:0000256" key="9">
    <source>
        <dbReference type="ARBA" id="ARBA00047984"/>
    </source>
</evidence>
<dbReference type="AlphaFoldDB" id="A0A4R3HVA4"/>
<dbReference type="CDD" id="cd18787">
    <property type="entry name" value="SF2_C_DEAD"/>
    <property type="match status" value="1"/>
</dbReference>
<dbReference type="OrthoDB" id="9808889at2"/>
<keyword evidence="7 10" id="KW-0694">RNA-binding</keyword>
<dbReference type="GO" id="GO:0070417">
    <property type="term" value="P:cellular response to cold"/>
    <property type="evidence" value="ECO:0007669"/>
    <property type="project" value="InterPro"/>
</dbReference>
<dbReference type="InterPro" id="IPR000629">
    <property type="entry name" value="RNA-helicase_DEAD-box_CS"/>
</dbReference>
<feature type="domain" description="Helicase C-terminal" evidence="14">
    <location>
        <begin position="231"/>
        <end position="378"/>
    </location>
</feature>
<dbReference type="PROSITE" id="PS51195">
    <property type="entry name" value="Q_MOTIF"/>
    <property type="match status" value="1"/>
</dbReference>
<dbReference type="InterPro" id="IPR001650">
    <property type="entry name" value="Helicase_C-like"/>
</dbReference>
<feature type="domain" description="DEAD-box RNA helicase Q" evidence="15">
    <location>
        <begin position="5"/>
        <end position="33"/>
    </location>
</feature>
<dbReference type="InterPro" id="IPR050547">
    <property type="entry name" value="DEAD_box_RNA_helicases"/>
</dbReference>
<evidence type="ECO:0000259" key="13">
    <source>
        <dbReference type="PROSITE" id="PS51192"/>
    </source>
</evidence>
<keyword evidence="17" id="KW-1185">Reference proteome</keyword>
<dbReference type="FunFam" id="3.40.50.300:FF:000108">
    <property type="entry name" value="ATP-dependent RNA helicase RhlE"/>
    <property type="match status" value="1"/>
</dbReference>
<feature type="region of interest" description="Disordered" evidence="12">
    <location>
        <begin position="433"/>
        <end position="486"/>
    </location>
</feature>
<comment type="caution">
    <text evidence="16">The sequence shown here is derived from an EMBL/GenBank/DDBJ whole genome shotgun (WGS) entry which is preliminary data.</text>
</comment>
<evidence type="ECO:0000256" key="5">
    <source>
        <dbReference type="ARBA" id="ARBA00022806"/>
    </source>
</evidence>
<gene>
    <name evidence="10" type="primary">deaD</name>
    <name evidence="10" type="synonym">csdA</name>
    <name evidence="16" type="ORF">BCF53_12436</name>
</gene>
<dbReference type="InterPro" id="IPR044742">
    <property type="entry name" value="DEAD/DEAH_RhlB"/>
</dbReference>
<dbReference type="InterPro" id="IPR014014">
    <property type="entry name" value="RNA_helicase_DEAD_Q_motif"/>
</dbReference>
<dbReference type="InterPro" id="IPR011545">
    <property type="entry name" value="DEAD/DEAH_box_helicase_dom"/>
</dbReference>
<dbReference type="GO" id="GO:0005524">
    <property type="term" value="F:ATP binding"/>
    <property type="evidence" value="ECO:0007669"/>
    <property type="project" value="UniProtKB-UniRule"/>
</dbReference>
<dbReference type="Pfam" id="PF00270">
    <property type="entry name" value="DEAD"/>
    <property type="match status" value="1"/>
</dbReference>
<dbReference type="Proteomes" id="UP000295793">
    <property type="component" value="Unassembled WGS sequence"/>
</dbReference>
<organism evidence="16 17">
    <name type="scientific">Reinekea marinisedimentorum</name>
    <dbReference type="NCBI Taxonomy" id="230495"/>
    <lineage>
        <taxon>Bacteria</taxon>
        <taxon>Pseudomonadati</taxon>
        <taxon>Pseudomonadota</taxon>
        <taxon>Gammaproteobacteria</taxon>
        <taxon>Oceanospirillales</taxon>
        <taxon>Saccharospirillaceae</taxon>
        <taxon>Reinekea</taxon>
    </lineage>
</organism>
<evidence type="ECO:0000256" key="2">
    <source>
        <dbReference type="ARBA" id="ARBA00022490"/>
    </source>
</evidence>
<dbReference type="CDD" id="cd12499">
    <property type="entry name" value="RRM_EcCsdA_like"/>
    <property type="match status" value="1"/>
</dbReference>
<dbReference type="Pfam" id="PF00271">
    <property type="entry name" value="Helicase_C"/>
    <property type="match status" value="1"/>
</dbReference>
<reference evidence="16 17" key="1">
    <citation type="submission" date="2019-03" db="EMBL/GenBank/DDBJ databases">
        <title>Genomic Encyclopedia of Archaeal and Bacterial Type Strains, Phase II (KMG-II): from individual species to whole genera.</title>
        <authorList>
            <person name="Goeker M."/>
        </authorList>
    </citation>
    <scope>NUCLEOTIDE SEQUENCE [LARGE SCALE GENOMIC DNA]</scope>
    <source>
        <strain evidence="16 17">DSM 15388</strain>
    </source>
</reference>
<feature type="short sequence motif" description="Q motif" evidence="11">
    <location>
        <begin position="5"/>
        <end position="33"/>
    </location>
</feature>
<dbReference type="PANTHER" id="PTHR47963">
    <property type="entry name" value="DEAD-BOX ATP-DEPENDENT RNA HELICASE 47, MITOCHONDRIAL"/>
    <property type="match status" value="1"/>
</dbReference>
<dbReference type="SMART" id="SM00490">
    <property type="entry name" value="HELICc"/>
    <property type="match status" value="1"/>
</dbReference>
<evidence type="ECO:0000256" key="7">
    <source>
        <dbReference type="ARBA" id="ARBA00022884"/>
    </source>
</evidence>
<evidence type="ECO:0000256" key="11">
    <source>
        <dbReference type="PROSITE-ProRule" id="PRU00552"/>
    </source>
</evidence>
<dbReference type="GO" id="GO:0005840">
    <property type="term" value="C:ribosome"/>
    <property type="evidence" value="ECO:0007669"/>
    <property type="project" value="TreeGrafter"/>
</dbReference>
<name>A0A4R3HVA4_9GAMM</name>
<dbReference type="InterPro" id="IPR057325">
    <property type="entry name" value="DeaD_dimer"/>
</dbReference>
<dbReference type="GO" id="GO:0005829">
    <property type="term" value="C:cytosol"/>
    <property type="evidence" value="ECO:0007669"/>
    <property type="project" value="TreeGrafter"/>
</dbReference>
<feature type="region of interest" description="Disordered" evidence="12">
    <location>
        <begin position="559"/>
        <end position="596"/>
    </location>
</feature>
<feature type="domain" description="Helicase ATP-binding" evidence="13">
    <location>
        <begin position="36"/>
        <end position="207"/>
    </location>
</feature>
<evidence type="ECO:0000256" key="3">
    <source>
        <dbReference type="ARBA" id="ARBA00022741"/>
    </source>
</evidence>
<keyword evidence="8 10" id="KW-0346">Stress response</keyword>
<comment type="subcellular location">
    <subcellularLocation>
        <location evidence="1 10">Cytoplasm</location>
    </subcellularLocation>
</comment>
<keyword evidence="5 10" id="KW-0347">Helicase</keyword>
<dbReference type="InterPro" id="IPR005580">
    <property type="entry name" value="DbpA/CsdA_RNA-bd_dom"/>
</dbReference>